<evidence type="ECO:0000313" key="5">
    <source>
        <dbReference type="Proteomes" id="UP000054823"/>
    </source>
</evidence>
<dbReference type="Pfam" id="PF01298">
    <property type="entry name" value="TbpB_B_D"/>
    <property type="match status" value="1"/>
</dbReference>
<keyword evidence="2" id="KW-0732">Signal</keyword>
<dbReference type="InterPro" id="IPR001677">
    <property type="entry name" value="TbpB_B_D"/>
</dbReference>
<dbReference type="STRING" id="321267.SHM7688_03646"/>
<feature type="signal peptide" evidence="2">
    <location>
        <begin position="1"/>
        <end position="19"/>
    </location>
</feature>
<feature type="domain" description="Transferrin-binding protein B C-lobe/N-lobe beta-barrel" evidence="3">
    <location>
        <begin position="178"/>
        <end position="304"/>
    </location>
</feature>
<name>A0A0P1EU65_9RHOB</name>
<dbReference type="AlphaFoldDB" id="A0A0P1EU65"/>
<organism evidence="4 5">
    <name type="scientific">Shimia marina</name>
    <dbReference type="NCBI Taxonomy" id="321267"/>
    <lineage>
        <taxon>Bacteria</taxon>
        <taxon>Pseudomonadati</taxon>
        <taxon>Pseudomonadota</taxon>
        <taxon>Alphaproteobacteria</taxon>
        <taxon>Rhodobacterales</taxon>
        <taxon>Roseobacteraceae</taxon>
    </lineage>
</organism>
<gene>
    <name evidence="4" type="ORF">SHM7688_03646</name>
</gene>
<sequence>MLKFSLKTALLLGAVASVASCGKTIEDFIEDEVGRRANDLAGERLLQVHGETTLNGRTRSGDMSTDGSGTVTSGRLDGERNGSMRVNATLGDMDELSFSNGTTTTQFSKAAGDNIDDGADQLVVRATSSDGRRRAWLGNAIALDFDHQTFGVWADGVGTTNGSVNVGSFGRRTETADMPISGTATYLGTSAGVSVTSDGRALQTQSQIAVTTSDFSNVNIASTNTYVSNMSGGSAWRGQHLDFVGTGTISGNRFEANINGVIPFSATSTGDVDGYFYGDNAEEVGGTFEMNGAVGNYTGAFGADQ</sequence>
<feature type="compositionally biased region" description="Polar residues" evidence="1">
    <location>
        <begin position="54"/>
        <end position="73"/>
    </location>
</feature>
<evidence type="ECO:0000313" key="4">
    <source>
        <dbReference type="EMBL" id="CUH54176.1"/>
    </source>
</evidence>
<evidence type="ECO:0000256" key="1">
    <source>
        <dbReference type="SAM" id="MobiDB-lite"/>
    </source>
</evidence>
<dbReference type="SUPFAM" id="SSF56925">
    <property type="entry name" value="OMPA-like"/>
    <property type="match status" value="1"/>
</dbReference>
<evidence type="ECO:0000259" key="3">
    <source>
        <dbReference type="Pfam" id="PF01298"/>
    </source>
</evidence>
<dbReference type="RefSeq" id="WP_058241328.1">
    <property type="nucleotide sequence ID" value="NZ_CYPW01000040.1"/>
</dbReference>
<dbReference type="EMBL" id="CYPW01000040">
    <property type="protein sequence ID" value="CUH54176.1"/>
    <property type="molecule type" value="Genomic_DNA"/>
</dbReference>
<dbReference type="InterPro" id="IPR011250">
    <property type="entry name" value="OMP/PagP_B-barrel"/>
</dbReference>
<dbReference type="PROSITE" id="PS51257">
    <property type="entry name" value="PROKAR_LIPOPROTEIN"/>
    <property type="match status" value="1"/>
</dbReference>
<dbReference type="Proteomes" id="UP000054823">
    <property type="component" value="Unassembled WGS sequence"/>
</dbReference>
<feature type="chain" id="PRO_5006061917" evidence="2">
    <location>
        <begin position="20"/>
        <end position="305"/>
    </location>
</feature>
<feature type="region of interest" description="Disordered" evidence="1">
    <location>
        <begin position="54"/>
        <end position="82"/>
    </location>
</feature>
<proteinExistence type="predicted"/>
<protein>
    <submittedName>
        <fullName evidence="4">Transferrin binding protein-like solute binding protein</fullName>
    </submittedName>
</protein>
<dbReference type="Gene3D" id="2.40.160.90">
    <property type="match status" value="1"/>
</dbReference>
<accession>A0A0P1EU65</accession>
<keyword evidence="5" id="KW-1185">Reference proteome</keyword>
<evidence type="ECO:0000256" key="2">
    <source>
        <dbReference type="SAM" id="SignalP"/>
    </source>
</evidence>
<dbReference type="OrthoDB" id="7529687at2"/>
<reference evidence="4 5" key="1">
    <citation type="submission" date="2015-09" db="EMBL/GenBank/DDBJ databases">
        <authorList>
            <consortium name="Swine Surveillance"/>
        </authorList>
    </citation>
    <scope>NUCLEOTIDE SEQUENCE [LARGE SCALE GENOMIC DNA]</scope>
    <source>
        <strain evidence="4 5">CECT 7688</strain>
    </source>
</reference>